<dbReference type="Proteomes" id="UP001558713">
    <property type="component" value="Unassembled WGS sequence"/>
</dbReference>
<evidence type="ECO:0000313" key="3">
    <source>
        <dbReference type="Proteomes" id="UP001558713"/>
    </source>
</evidence>
<proteinExistence type="predicted"/>
<organism evidence="1 3">
    <name type="scientific">Cardamine amara subsp. amara</name>
    <dbReference type="NCBI Taxonomy" id="228776"/>
    <lineage>
        <taxon>Eukaryota</taxon>
        <taxon>Viridiplantae</taxon>
        <taxon>Streptophyta</taxon>
        <taxon>Embryophyta</taxon>
        <taxon>Tracheophyta</taxon>
        <taxon>Spermatophyta</taxon>
        <taxon>Magnoliopsida</taxon>
        <taxon>eudicotyledons</taxon>
        <taxon>Gunneridae</taxon>
        <taxon>Pentapetalae</taxon>
        <taxon>rosids</taxon>
        <taxon>malvids</taxon>
        <taxon>Brassicales</taxon>
        <taxon>Brassicaceae</taxon>
        <taxon>Cardamineae</taxon>
        <taxon>Cardamine</taxon>
    </lineage>
</organism>
<evidence type="ECO:0000313" key="1">
    <source>
        <dbReference type="EMBL" id="KAL1196014.1"/>
    </source>
</evidence>
<name>A0ABD0ZZA4_CARAN</name>
<dbReference type="EMBL" id="JBANAX010000713">
    <property type="protein sequence ID" value="KAL1196014.1"/>
    <property type="molecule type" value="Genomic_DNA"/>
</dbReference>
<accession>A0ABD0ZZA4</accession>
<dbReference type="AlphaFoldDB" id="A0ABD0ZZA4"/>
<protein>
    <submittedName>
        <fullName evidence="1">Retrovirus-related Pol polyprotein from transposon RE2</fullName>
    </submittedName>
</protein>
<reference evidence="1 3" key="1">
    <citation type="submission" date="2024-04" db="EMBL/GenBank/DDBJ databases">
        <title>Genome assembly C_amara_ONT_v2.</title>
        <authorList>
            <person name="Yant L."/>
            <person name="Moore C."/>
            <person name="Slenker M."/>
        </authorList>
    </citation>
    <scope>NUCLEOTIDE SEQUENCE [LARGE SCALE GENOMIC DNA]</scope>
    <source>
        <tissue evidence="1">Leaf</tissue>
    </source>
</reference>
<gene>
    <name evidence="2" type="ORF">V5N11_021705</name>
    <name evidence="1" type="ORF">V5N11_030080</name>
</gene>
<evidence type="ECO:0000313" key="2">
    <source>
        <dbReference type="EMBL" id="KAL1219925.1"/>
    </source>
</evidence>
<sequence length="112" mass="12146">MTSSLTSLHDETSSSVVPTQSLLVIVNMLNVTKLSSTNYLAWSLQVKSLLKRYALLQFIDTSSSPPSPTVTTNGVASSNPEYDLWICQDALLYSALKSSEPGNSSLDLEDKC</sequence>
<dbReference type="EMBL" id="JBANAX010000166">
    <property type="protein sequence ID" value="KAL1219925.1"/>
    <property type="molecule type" value="Genomic_DNA"/>
</dbReference>
<dbReference type="PANTHER" id="PTHR47481:SF22">
    <property type="entry name" value="RETROTRANSPOSON GAG DOMAIN-CONTAINING PROTEIN"/>
    <property type="match status" value="1"/>
</dbReference>
<dbReference type="PANTHER" id="PTHR47481">
    <property type="match status" value="1"/>
</dbReference>
<keyword evidence="3" id="KW-1185">Reference proteome</keyword>
<comment type="caution">
    <text evidence="1">The sequence shown here is derived from an EMBL/GenBank/DDBJ whole genome shotgun (WGS) entry which is preliminary data.</text>
</comment>